<gene>
    <name evidence="2" type="ORF">IOQ59_07740</name>
</gene>
<evidence type="ECO:0000313" key="3">
    <source>
        <dbReference type="Proteomes" id="UP000640333"/>
    </source>
</evidence>
<evidence type="ECO:0000313" key="2">
    <source>
        <dbReference type="EMBL" id="MBE9397148.1"/>
    </source>
</evidence>
<dbReference type="AlphaFoldDB" id="A0A8J7FGM5"/>
<evidence type="ECO:0000259" key="1">
    <source>
        <dbReference type="Pfam" id="PF01243"/>
    </source>
</evidence>
<organism evidence="2 3">
    <name type="scientific">Pontibacterium sinense</name>
    <dbReference type="NCBI Taxonomy" id="2781979"/>
    <lineage>
        <taxon>Bacteria</taxon>
        <taxon>Pseudomonadati</taxon>
        <taxon>Pseudomonadota</taxon>
        <taxon>Gammaproteobacteria</taxon>
        <taxon>Oceanospirillales</taxon>
        <taxon>Oceanospirillaceae</taxon>
        <taxon>Pontibacterium</taxon>
    </lineage>
</organism>
<sequence length="33" mass="3859">MKHFDDQGCVFFTNLDSRKAQQIKGNPRVSLMF</sequence>
<feature type="domain" description="Pyridoxamine 5'-phosphate oxidase N-terminal" evidence="1">
    <location>
        <begin position="5"/>
        <end position="33"/>
    </location>
</feature>
<comment type="caution">
    <text evidence="2">The sequence shown here is derived from an EMBL/GenBank/DDBJ whole genome shotgun (WGS) entry which is preliminary data.</text>
</comment>
<dbReference type="Pfam" id="PF01243">
    <property type="entry name" value="PNPOx_N"/>
    <property type="match status" value="1"/>
</dbReference>
<dbReference type="InterPro" id="IPR012349">
    <property type="entry name" value="Split_barrel_FMN-bd"/>
</dbReference>
<dbReference type="Proteomes" id="UP000640333">
    <property type="component" value="Unassembled WGS sequence"/>
</dbReference>
<dbReference type="SUPFAM" id="SSF50475">
    <property type="entry name" value="FMN-binding split barrel"/>
    <property type="match status" value="1"/>
</dbReference>
<dbReference type="InterPro" id="IPR011576">
    <property type="entry name" value="Pyridox_Oxase_N"/>
</dbReference>
<dbReference type="Gene3D" id="2.30.110.10">
    <property type="entry name" value="Electron Transport, Fmn-binding Protein, Chain A"/>
    <property type="match status" value="1"/>
</dbReference>
<name>A0A8J7FGM5_9GAMM</name>
<keyword evidence="3" id="KW-1185">Reference proteome</keyword>
<dbReference type="EMBL" id="JADEYS010000006">
    <property type="protein sequence ID" value="MBE9397148.1"/>
    <property type="molecule type" value="Genomic_DNA"/>
</dbReference>
<accession>A0A8J7FGM5</accession>
<proteinExistence type="predicted"/>
<protein>
    <submittedName>
        <fullName evidence="2">Pyridoxamine 5'-phosphate oxidase family protein</fullName>
    </submittedName>
</protein>
<reference evidence="2" key="1">
    <citation type="submission" date="2020-10" db="EMBL/GenBank/DDBJ databases">
        <title>Bacterium isolated from coastal waters sediment.</title>
        <authorList>
            <person name="Chen R.-J."/>
            <person name="Lu D.-C."/>
            <person name="Zhu K.-L."/>
            <person name="Du Z.-J."/>
        </authorList>
    </citation>
    <scope>NUCLEOTIDE SEQUENCE</scope>
    <source>
        <strain evidence="2">N1Y112</strain>
    </source>
</reference>